<dbReference type="Proteomes" id="UP001299596">
    <property type="component" value="Unassembled WGS sequence"/>
</dbReference>
<evidence type="ECO:0008006" key="3">
    <source>
        <dbReference type="Google" id="ProtNLM"/>
    </source>
</evidence>
<protein>
    <recommendedName>
        <fullName evidence="3">PPE family C-terminal domain-containing protein</fullName>
    </recommendedName>
</protein>
<reference evidence="1 2" key="1">
    <citation type="submission" date="2023-12" db="EMBL/GenBank/DDBJ databases">
        <title>Description of new species of Mycobacterium terrae complex isolated from sewage at the Sao Paulo Zoological Park Foundation in Brazil.</title>
        <authorList>
            <person name="Romagnoli C.L."/>
            <person name="Conceicao E.C."/>
            <person name="Machado E."/>
            <person name="Barreto L.B.P.F."/>
            <person name="Sharma A."/>
            <person name="Silva N.M."/>
            <person name="Marques L.E."/>
            <person name="Juliana M.A."/>
            <person name="Lourenco M.C.S."/>
            <person name="Digiampietri L.A."/>
            <person name="Suffys P.N."/>
            <person name="Viana-Niero C."/>
        </authorList>
    </citation>
    <scope>NUCLEOTIDE SEQUENCE [LARGE SCALE GENOMIC DNA]</scope>
    <source>
        <strain evidence="1 2">MYC098</strain>
    </source>
</reference>
<name>A0ABU5XCX2_9MYCO</name>
<comment type="caution">
    <text evidence="1">The sequence shown here is derived from an EMBL/GenBank/DDBJ whole genome shotgun (WGS) entry which is preliminary data.</text>
</comment>
<proteinExistence type="predicted"/>
<dbReference type="EMBL" id="JAYJJR010000002">
    <property type="protein sequence ID" value="MEB3020134.1"/>
    <property type="molecule type" value="Genomic_DNA"/>
</dbReference>
<organism evidence="1 2">
    <name type="scientific">[Mycobacterium] crassicus</name>
    <dbReference type="NCBI Taxonomy" id="2872309"/>
    <lineage>
        <taxon>Bacteria</taxon>
        <taxon>Bacillati</taxon>
        <taxon>Actinomycetota</taxon>
        <taxon>Actinomycetes</taxon>
        <taxon>Mycobacteriales</taxon>
        <taxon>Mycobacteriaceae</taxon>
        <taxon>Mycolicibacter</taxon>
    </lineage>
</organism>
<evidence type="ECO:0000313" key="2">
    <source>
        <dbReference type="Proteomes" id="UP001299596"/>
    </source>
</evidence>
<accession>A0ABU5XCX2</accession>
<dbReference type="RefSeq" id="WP_225405666.1">
    <property type="nucleotide sequence ID" value="NZ_JAYJJR010000002.1"/>
</dbReference>
<evidence type="ECO:0000313" key="1">
    <source>
        <dbReference type="EMBL" id="MEB3020134.1"/>
    </source>
</evidence>
<gene>
    <name evidence="1" type="ORF">K6T79_03640</name>
</gene>
<sequence>MIGPDGTEAGPAVTGGAAGVAAVAAPVIGAAGAASGLEPAKWLRLPSMPPAIGVDDGDGGT</sequence>
<keyword evidence="2" id="KW-1185">Reference proteome</keyword>